<dbReference type="PANTHER" id="PTHR28074">
    <property type="entry name" value="ATP SYNTHASE SUBUNIT K, MITOCHONDRIAL"/>
    <property type="match status" value="1"/>
</dbReference>
<dbReference type="HOGENOM" id="CLU_172736_2_0_1"/>
<dbReference type="Proteomes" id="UP000005666">
    <property type="component" value="Chromosome 3"/>
</dbReference>
<dbReference type="GO" id="GO:0015986">
    <property type="term" value="P:proton motive force-driven ATP synthesis"/>
    <property type="evidence" value="ECO:0007669"/>
    <property type="project" value="TreeGrafter"/>
</dbReference>
<evidence type="ECO:0000313" key="5">
    <source>
        <dbReference type="EMBL" id="CCE62199.1"/>
    </source>
</evidence>
<keyword evidence="6" id="KW-1185">Reference proteome</keyword>
<dbReference type="KEGG" id="tpf:TPHA_0C00420"/>
<protein>
    <submittedName>
        <fullName evidence="5">Uncharacterized protein</fullName>
    </submittedName>
</protein>
<evidence type="ECO:0000256" key="2">
    <source>
        <dbReference type="ARBA" id="ARBA00023128"/>
    </source>
</evidence>
<dbReference type="Pfam" id="PF11022">
    <property type="entry name" value="ATP19"/>
    <property type="match status" value="1"/>
</dbReference>
<dbReference type="eggNOG" id="ENOG502SE1Z">
    <property type="taxonomic scope" value="Eukaryota"/>
</dbReference>
<comment type="subcellular location">
    <subcellularLocation>
        <location evidence="1">Mitochondrion membrane</location>
    </subcellularLocation>
</comment>
<keyword evidence="4" id="KW-0812">Transmembrane</keyword>
<dbReference type="PANTHER" id="PTHR28074:SF1">
    <property type="entry name" value="ATP SYNTHASE SUBUNIT K, MITOCHONDRIAL"/>
    <property type="match status" value="1"/>
</dbReference>
<evidence type="ECO:0000256" key="3">
    <source>
        <dbReference type="ARBA" id="ARBA00023136"/>
    </source>
</evidence>
<gene>
    <name evidence="5" type="primary">TPHA0C00420</name>
    <name evidence="5" type="ordered locus">TPHA_0C00420</name>
</gene>
<sequence length="72" mass="7805">MGNAYVIFGRTVQSHVLAISTLVAVGGITAYCTTGRKQEPAKPAMVDTSNKDDINIEELLTDFLKEESTTDK</sequence>
<keyword evidence="2" id="KW-0496">Mitochondrion</keyword>
<evidence type="ECO:0000256" key="4">
    <source>
        <dbReference type="SAM" id="Phobius"/>
    </source>
</evidence>
<evidence type="ECO:0000313" key="6">
    <source>
        <dbReference type="Proteomes" id="UP000005666"/>
    </source>
</evidence>
<dbReference type="AlphaFoldDB" id="G8BR23"/>
<dbReference type="STRING" id="1071381.G8BR23"/>
<accession>G8BR23</accession>
<dbReference type="OrthoDB" id="2094445at2759"/>
<keyword evidence="4" id="KW-1133">Transmembrane helix</keyword>
<dbReference type="EMBL" id="HE612858">
    <property type="protein sequence ID" value="CCE62199.1"/>
    <property type="molecule type" value="Genomic_DNA"/>
</dbReference>
<dbReference type="InterPro" id="IPR021278">
    <property type="entry name" value="ATP19"/>
</dbReference>
<dbReference type="GeneID" id="11533811"/>
<dbReference type="GO" id="GO:0031966">
    <property type="term" value="C:mitochondrial membrane"/>
    <property type="evidence" value="ECO:0007669"/>
    <property type="project" value="UniProtKB-SubCell"/>
</dbReference>
<feature type="transmembrane region" description="Helical" evidence="4">
    <location>
        <begin position="12"/>
        <end position="32"/>
    </location>
</feature>
<organism evidence="5 6">
    <name type="scientific">Tetrapisispora phaffii (strain ATCC 24235 / CBS 4417 / NBRC 1672 / NRRL Y-8282 / UCD 70-5)</name>
    <name type="common">Yeast</name>
    <name type="synonym">Fabospora phaffii</name>
    <dbReference type="NCBI Taxonomy" id="1071381"/>
    <lineage>
        <taxon>Eukaryota</taxon>
        <taxon>Fungi</taxon>
        <taxon>Dikarya</taxon>
        <taxon>Ascomycota</taxon>
        <taxon>Saccharomycotina</taxon>
        <taxon>Saccharomycetes</taxon>
        <taxon>Saccharomycetales</taxon>
        <taxon>Saccharomycetaceae</taxon>
        <taxon>Tetrapisispora</taxon>
    </lineage>
</organism>
<proteinExistence type="predicted"/>
<dbReference type="RefSeq" id="XP_003684633.1">
    <property type="nucleotide sequence ID" value="XM_003684585.1"/>
</dbReference>
<name>G8BR23_TETPH</name>
<keyword evidence="3 4" id="KW-0472">Membrane</keyword>
<dbReference type="OMA" id="YTIFGKQ"/>
<reference evidence="5 6" key="1">
    <citation type="journal article" date="2011" name="Proc. Natl. Acad. Sci. U.S.A.">
        <title>Evolutionary erosion of yeast sex chromosomes by mating-type switching accidents.</title>
        <authorList>
            <person name="Gordon J.L."/>
            <person name="Armisen D."/>
            <person name="Proux-Wera E."/>
            <person name="Oheigeartaigh S.S."/>
            <person name="Byrne K.P."/>
            <person name="Wolfe K.H."/>
        </authorList>
    </citation>
    <scope>NUCLEOTIDE SEQUENCE [LARGE SCALE GENOMIC DNA]</scope>
    <source>
        <strain evidence="6">ATCC 24235 / CBS 4417 / NBRC 1672 / NRRL Y-8282 / UCD 70-5</strain>
    </source>
</reference>
<evidence type="ECO:0000256" key="1">
    <source>
        <dbReference type="ARBA" id="ARBA00004325"/>
    </source>
</evidence>